<evidence type="ECO:0000313" key="4">
    <source>
        <dbReference type="Proteomes" id="UP000604273"/>
    </source>
</evidence>
<dbReference type="PROSITE" id="PS50097">
    <property type="entry name" value="BTB"/>
    <property type="match status" value="1"/>
</dbReference>
<dbReference type="InterPro" id="IPR011333">
    <property type="entry name" value="SKP1/BTB/POZ_sf"/>
</dbReference>
<organism evidence="3 4">
    <name type="scientific">Fusarium gaditjirri</name>
    <dbReference type="NCBI Taxonomy" id="282569"/>
    <lineage>
        <taxon>Eukaryota</taxon>
        <taxon>Fungi</taxon>
        <taxon>Dikarya</taxon>
        <taxon>Ascomycota</taxon>
        <taxon>Pezizomycotina</taxon>
        <taxon>Sordariomycetes</taxon>
        <taxon>Hypocreomycetidae</taxon>
        <taxon>Hypocreales</taxon>
        <taxon>Nectriaceae</taxon>
        <taxon>Fusarium</taxon>
        <taxon>Fusarium nisikadoi species complex</taxon>
    </lineage>
</organism>
<proteinExistence type="predicted"/>
<dbReference type="InterPro" id="IPR000210">
    <property type="entry name" value="BTB/POZ_dom"/>
</dbReference>
<reference evidence="3" key="1">
    <citation type="journal article" date="2020" name="BMC Genomics">
        <title>Correction to: Identification and distribution of gene clusters required for synthesis of sphingolipid metabolism inhibitors in diverse species of the filamentous fungus Fusarium.</title>
        <authorList>
            <person name="Kim H.S."/>
            <person name="Lohmar J.M."/>
            <person name="Busman M."/>
            <person name="Brown D.W."/>
            <person name="Naumann T.A."/>
            <person name="Divon H.H."/>
            <person name="Lysoe E."/>
            <person name="Uhlig S."/>
            <person name="Proctor R.H."/>
        </authorList>
    </citation>
    <scope>NUCLEOTIDE SEQUENCE</scope>
    <source>
        <strain evidence="3">NRRL 45417</strain>
    </source>
</reference>
<dbReference type="OrthoDB" id="9997739at2759"/>
<sequence>MISKTNTMDQAMKRRAPNEFHDKDSTKSIAKSKVFTFVVGPNKTEFTIHSALVANQSPVLNVLVNGPFKEASEQRVMWTDLDEATFLSFWEFAYGGNYTSPIQEDEGHEDTDPVDEELGYWGKSWAHYVRLHPRDSEHANANPHGACRFWKDFVEKYRPVSVPCEVGRIGADTLLHHARVYAFADRYIMDKLMEISFGKLFFALQATLPGGDSWNTVKELLVFTSGKFVPARLRQIVADYIICHAELFTDEEVFQNFMWSHRGPMRELLSQIVARESGEFTGFAFVCEGYTVLDNADLFTQASMFTLADKYDIQGLVKQAIDLYIRRLKQKDVKLEDFLSSLPVLHELPISVSRDAFDAAVVHTRETLLTCICRKAPKGLINQTSEASQEFLTELMVSIMVHKVIVCSQSKVFHAACTEPFKESSTNEFDLSEFSVDHDSALADHIYMFAMGDMYSIEPLAQYAADKFRVGMFHLMKLEEVLPLIPLVYNSTPEHRQELREQVVKFMRSPVRRIKEAMESGEWYDDVAEQCPDFIKDLLFSYLEWSNCDWSIFA</sequence>
<name>A0A8H4SS68_9HYPO</name>
<dbReference type="PANTHER" id="PTHR47843">
    <property type="entry name" value="BTB DOMAIN-CONTAINING PROTEIN-RELATED"/>
    <property type="match status" value="1"/>
</dbReference>
<dbReference type="Proteomes" id="UP000604273">
    <property type="component" value="Unassembled WGS sequence"/>
</dbReference>
<evidence type="ECO:0000259" key="2">
    <source>
        <dbReference type="PROSITE" id="PS50097"/>
    </source>
</evidence>
<feature type="compositionally biased region" description="Basic and acidic residues" evidence="1">
    <location>
        <begin position="16"/>
        <end position="25"/>
    </location>
</feature>
<protein>
    <recommendedName>
        <fullName evidence="2">BTB domain-containing protein</fullName>
    </recommendedName>
</protein>
<evidence type="ECO:0000313" key="3">
    <source>
        <dbReference type="EMBL" id="KAF4944814.1"/>
    </source>
</evidence>
<accession>A0A8H4SS68</accession>
<dbReference type="AlphaFoldDB" id="A0A8H4SS68"/>
<reference evidence="3" key="2">
    <citation type="submission" date="2020-05" db="EMBL/GenBank/DDBJ databases">
        <authorList>
            <person name="Kim H.-S."/>
            <person name="Proctor R.H."/>
            <person name="Brown D.W."/>
        </authorList>
    </citation>
    <scope>NUCLEOTIDE SEQUENCE</scope>
    <source>
        <strain evidence="3">NRRL 45417</strain>
    </source>
</reference>
<comment type="caution">
    <text evidence="3">The sequence shown here is derived from an EMBL/GenBank/DDBJ whole genome shotgun (WGS) entry which is preliminary data.</text>
</comment>
<dbReference type="SUPFAM" id="SSF54695">
    <property type="entry name" value="POZ domain"/>
    <property type="match status" value="2"/>
</dbReference>
<keyword evidence="4" id="KW-1185">Reference proteome</keyword>
<feature type="region of interest" description="Disordered" evidence="1">
    <location>
        <begin position="1"/>
        <end position="25"/>
    </location>
</feature>
<dbReference type="Gene3D" id="3.30.710.10">
    <property type="entry name" value="Potassium Channel Kv1.1, Chain A"/>
    <property type="match status" value="2"/>
</dbReference>
<gene>
    <name evidence="3" type="ORF">FGADI_12409</name>
</gene>
<dbReference type="CDD" id="cd18186">
    <property type="entry name" value="BTB_POZ_ZBTB_KLHL-like"/>
    <property type="match status" value="1"/>
</dbReference>
<feature type="domain" description="BTB" evidence="2">
    <location>
        <begin position="33"/>
        <end position="102"/>
    </location>
</feature>
<evidence type="ECO:0000256" key="1">
    <source>
        <dbReference type="SAM" id="MobiDB-lite"/>
    </source>
</evidence>
<dbReference type="EMBL" id="JABFAI010000402">
    <property type="protein sequence ID" value="KAF4944814.1"/>
    <property type="molecule type" value="Genomic_DNA"/>
</dbReference>